<dbReference type="PROSITE" id="PS51462">
    <property type="entry name" value="NUDIX"/>
    <property type="match status" value="1"/>
</dbReference>
<dbReference type="GO" id="GO:0006167">
    <property type="term" value="P:AMP biosynthetic process"/>
    <property type="evidence" value="ECO:0007669"/>
    <property type="project" value="TreeGrafter"/>
</dbReference>
<accession>A0A6J7FWZ0</accession>
<dbReference type="EMBL" id="CAFBPQ010000021">
    <property type="protein sequence ID" value="CAB5023646.1"/>
    <property type="molecule type" value="Genomic_DNA"/>
</dbReference>
<proteinExistence type="predicted"/>
<keyword evidence="1" id="KW-0378">Hydrolase</keyword>
<dbReference type="InterPro" id="IPR015797">
    <property type="entry name" value="NUDIX_hydrolase-like_dom_sf"/>
</dbReference>
<dbReference type="InterPro" id="IPR051325">
    <property type="entry name" value="Nudix_hydrolase_domain"/>
</dbReference>
<reference evidence="4" key="1">
    <citation type="submission" date="2020-05" db="EMBL/GenBank/DDBJ databases">
        <authorList>
            <person name="Chiriac C."/>
            <person name="Salcher M."/>
            <person name="Ghai R."/>
            <person name="Kavagutti S V."/>
        </authorList>
    </citation>
    <scope>NUCLEOTIDE SEQUENCE</scope>
</reference>
<name>A0A6J7FWZ0_9ZZZZ</name>
<dbReference type="EMBL" id="CAFBMM010000012">
    <property type="protein sequence ID" value="CAB4900432.1"/>
    <property type="molecule type" value="Genomic_DNA"/>
</dbReference>
<evidence type="ECO:0000313" key="6">
    <source>
        <dbReference type="EMBL" id="CAB5023646.1"/>
    </source>
</evidence>
<dbReference type="AlphaFoldDB" id="A0A6J7FWZ0"/>
<dbReference type="SUPFAM" id="SSF55811">
    <property type="entry name" value="Nudix"/>
    <property type="match status" value="1"/>
</dbReference>
<feature type="domain" description="Nudix hydrolase" evidence="2">
    <location>
        <begin position="7"/>
        <end position="138"/>
    </location>
</feature>
<dbReference type="CDD" id="cd03673">
    <property type="entry name" value="NUDIX_Ap6A_hydrolase"/>
    <property type="match status" value="1"/>
</dbReference>
<dbReference type="InterPro" id="IPR000086">
    <property type="entry name" value="NUDIX_hydrolase_dom"/>
</dbReference>
<dbReference type="PANTHER" id="PTHR21340:SF0">
    <property type="entry name" value="BIS(5'-NUCLEOSYL)-TETRAPHOSPHATASE [ASYMMETRICAL]"/>
    <property type="match status" value="1"/>
</dbReference>
<evidence type="ECO:0000256" key="1">
    <source>
        <dbReference type="ARBA" id="ARBA00022801"/>
    </source>
</evidence>
<dbReference type="EMBL" id="CAFBOF010000024">
    <property type="protein sequence ID" value="CAB4980515.1"/>
    <property type="molecule type" value="Genomic_DNA"/>
</dbReference>
<gene>
    <name evidence="3" type="ORF">UFOPK2683_00182</name>
    <name evidence="4" type="ORF">UFOPK3605_00453</name>
    <name evidence="5" type="ORF">UFOPK3897_01084</name>
    <name evidence="6" type="ORF">UFOPK4121_00816</name>
</gene>
<evidence type="ECO:0000313" key="5">
    <source>
        <dbReference type="EMBL" id="CAB4980515.1"/>
    </source>
</evidence>
<evidence type="ECO:0000313" key="4">
    <source>
        <dbReference type="EMBL" id="CAB4900432.1"/>
    </source>
</evidence>
<dbReference type="Pfam" id="PF00293">
    <property type="entry name" value="NUDIX"/>
    <property type="match status" value="1"/>
</dbReference>
<dbReference type="GO" id="GO:0004081">
    <property type="term" value="F:bis(5'-nucleosyl)-tetraphosphatase (asymmetrical) activity"/>
    <property type="evidence" value="ECO:0007669"/>
    <property type="project" value="TreeGrafter"/>
</dbReference>
<dbReference type="Gene3D" id="3.90.79.10">
    <property type="entry name" value="Nucleoside Triphosphate Pyrophosphohydrolase"/>
    <property type="match status" value="1"/>
</dbReference>
<evidence type="ECO:0000259" key="2">
    <source>
        <dbReference type="PROSITE" id="PS51462"/>
    </source>
</evidence>
<dbReference type="PANTHER" id="PTHR21340">
    <property type="entry name" value="DIADENOSINE 5,5-P1,P4-TETRAPHOSPHATE PYROPHOSPHOHYDROLASE MUTT"/>
    <property type="match status" value="1"/>
</dbReference>
<organism evidence="4">
    <name type="scientific">freshwater metagenome</name>
    <dbReference type="NCBI Taxonomy" id="449393"/>
    <lineage>
        <taxon>unclassified sequences</taxon>
        <taxon>metagenomes</taxon>
        <taxon>ecological metagenomes</taxon>
    </lineage>
</organism>
<evidence type="ECO:0000313" key="3">
    <source>
        <dbReference type="EMBL" id="CAB4714295.1"/>
    </source>
</evidence>
<protein>
    <submittedName>
        <fullName evidence="4">Unannotated protein</fullName>
    </submittedName>
</protein>
<sequence length="150" mass="17261">MSKEKSEVRAAGGIIIRNPKPINSEIEVAVVHRPRYNDWSFPKGKRDRTDANDEATALREIEEETGLVCRLGDELKPTRYRDGRGRDKVVRYWLMEIVGPEEFIVNEEVDELRWCTLGEAHALLTYEHDRELLSSVGSMPRELTNPKKSP</sequence>
<dbReference type="EMBL" id="CAEZYK010000005">
    <property type="protein sequence ID" value="CAB4714295.1"/>
    <property type="molecule type" value="Genomic_DNA"/>
</dbReference>
<dbReference type="GO" id="GO:0006754">
    <property type="term" value="P:ATP biosynthetic process"/>
    <property type="evidence" value="ECO:0007669"/>
    <property type="project" value="TreeGrafter"/>
</dbReference>